<reference evidence="1" key="1">
    <citation type="journal article" date="2019" name="bioRxiv">
        <title>The Genome of the Zebra Mussel, Dreissena polymorpha: A Resource for Invasive Species Research.</title>
        <authorList>
            <person name="McCartney M.A."/>
            <person name="Auch B."/>
            <person name="Kono T."/>
            <person name="Mallez S."/>
            <person name="Zhang Y."/>
            <person name="Obille A."/>
            <person name="Becker A."/>
            <person name="Abrahante J.E."/>
            <person name="Garbe J."/>
            <person name="Badalamenti J.P."/>
            <person name="Herman A."/>
            <person name="Mangelson H."/>
            <person name="Liachko I."/>
            <person name="Sullivan S."/>
            <person name="Sone E.D."/>
            <person name="Koren S."/>
            <person name="Silverstein K.A.T."/>
            <person name="Beckman K.B."/>
            <person name="Gohl D.M."/>
        </authorList>
    </citation>
    <scope>NUCLEOTIDE SEQUENCE</scope>
    <source>
        <strain evidence="1">Duluth1</strain>
        <tissue evidence="1">Whole animal</tissue>
    </source>
</reference>
<name>A0A9D4L0Q4_DREPO</name>
<proteinExistence type="predicted"/>
<accession>A0A9D4L0Q4</accession>
<dbReference type="EMBL" id="JAIWYP010000003">
    <property type="protein sequence ID" value="KAH3849516.1"/>
    <property type="molecule type" value="Genomic_DNA"/>
</dbReference>
<sequence length="62" mass="7121">MPMEFRKNFGKECARIIDCFEVNDEKPTRLRARAKAWSSSGLMLLPDIITIGDYFIQLAIIS</sequence>
<dbReference type="AlphaFoldDB" id="A0A9D4L0Q4"/>
<evidence type="ECO:0000313" key="2">
    <source>
        <dbReference type="Proteomes" id="UP000828390"/>
    </source>
</evidence>
<evidence type="ECO:0000313" key="1">
    <source>
        <dbReference type="EMBL" id="KAH3849516.1"/>
    </source>
</evidence>
<dbReference type="Proteomes" id="UP000828390">
    <property type="component" value="Unassembled WGS sequence"/>
</dbReference>
<comment type="caution">
    <text evidence="1">The sequence shown here is derived from an EMBL/GenBank/DDBJ whole genome shotgun (WGS) entry which is preliminary data.</text>
</comment>
<organism evidence="1 2">
    <name type="scientific">Dreissena polymorpha</name>
    <name type="common">Zebra mussel</name>
    <name type="synonym">Mytilus polymorpha</name>
    <dbReference type="NCBI Taxonomy" id="45954"/>
    <lineage>
        <taxon>Eukaryota</taxon>
        <taxon>Metazoa</taxon>
        <taxon>Spiralia</taxon>
        <taxon>Lophotrochozoa</taxon>
        <taxon>Mollusca</taxon>
        <taxon>Bivalvia</taxon>
        <taxon>Autobranchia</taxon>
        <taxon>Heteroconchia</taxon>
        <taxon>Euheterodonta</taxon>
        <taxon>Imparidentia</taxon>
        <taxon>Neoheterodontei</taxon>
        <taxon>Myida</taxon>
        <taxon>Dreissenoidea</taxon>
        <taxon>Dreissenidae</taxon>
        <taxon>Dreissena</taxon>
    </lineage>
</organism>
<gene>
    <name evidence="1" type="ORF">DPMN_091919</name>
</gene>
<protein>
    <submittedName>
        <fullName evidence="1">Uncharacterized protein</fullName>
    </submittedName>
</protein>
<reference evidence="1" key="2">
    <citation type="submission" date="2020-11" db="EMBL/GenBank/DDBJ databases">
        <authorList>
            <person name="McCartney M.A."/>
            <person name="Auch B."/>
            <person name="Kono T."/>
            <person name="Mallez S."/>
            <person name="Becker A."/>
            <person name="Gohl D.M."/>
            <person name="Silverstein K.A.T."/>
            <person name="Koren S."/>
            <person name="Bechman K.B."/>
            <person name="Herman A."/>
            <person name="Abrahante J.E."/>
            <person name="Garbe J."/>
        </authorList>
    </citation>
    <scope>NUCLEOTIDE SEQUENCE</scope>
    <source>
        <strain evidence="1">Duluth1</strain>
        <tissue evidence="1">Whole animal</tissue>
    </source>
</reference>
<keyword evidence="2" id="KW-1185">Reference proteome</keyword>